<dbReference type="SMART" id="SM00044">
    <property type="entry name" value="CYCc"/>
    <property type="match status" value="1"/>
</dbReference>
<proteinExistence type="predicted"/>
<dbReference type="Pfam" id="PF05226">
    <property type="entry name" value="CHASE2"/>
    <property type="match status" value="1"/>
</dbReference>
<dbReference type="AlphaFoldDB" id="A0A7S8HB76"/>
<evidence type="ECO:0000259" key="2">
    <source>
        <dbReference type="PROSITE" id="PS50125"/>
    </source>
</evidence>
<keyword evidence="4" id="KW-1185">Reference proteome</keyword>
<feature type="transmembrane region" description="Helical" evidence="1">
    <location>
        <begin position="12"/>
        <end position="30"/>
    </location>
</feature>
<dbReference type="PANTHER" id="PTHR43081">
    <property type="entry name" value="ADENYLATE CYCLASE, TERMINAL-DIFFERENTIATION SPECIFIC-RELATED"/>
    <property type="match status" value="1"/>
</dbReference>
<dbReference type="GO" id="GO:0006171">
    <property type="term" value="P:cAMP biosynthetic process"/>
    <property type="evidence" value="ECO:0007669"/>
    <property type="project" value="TreeGrafter"/>
</dbReference>
<feature type="domain" description="Guanylate cyclase" evidence="2">
    <location>
        <begin position="483"/>
        <end position="611"/>
    </location>
</feature>
<feature type="transmembrane region" description="Helical" evidence="1">
    <location>
        <begin position="392"/>
        <end position="410"/>
    </location>
</feature>
<organism evidence="3 4">
    <name type="scientific">Kaustia mangrovi</name>
    <dbReference type="NCBI Taxonomy" id="2593653"/>
    <lineage>
        <taxon>Bacteria</taxon>
        <taxon>Pseudomonadati</taxon>
        <taxon>Pseudomonadota</taxon>
        <taxon>Alphaproteobacteria</taxon>
        <taxon>Hyphomicrobiales</taxon>
        <taxon>Parvibaculaceae</taxon>
        <taxon>Kaustia</taxon>
    </lineage>
</organism>
<dbReference type="Pfam" id="PF00211">
    <property type="entry name" value="Guanylate_cyc"/>
    <property type="match status" value="1"/>
</dbReference>
<accession>A0A7S8HB76</accession>
<feature type="transmembrane region" description="Helical" evidence="1">
    <location>
        <begin position="422"/>
        <end position="442"/>
    </location>
</feature>
<dbReference type="PANTHER" id="PTHR43081:SF1">
    <property type="entry name" value="ADENYLATE CYCLASE, TERMINAL-DIFFERENTIATION SPECIFIC"/>
    <property type="match status" value="1"/>
</dbReference>
<dbReference type="Gene3D" id="3.30.70.1230">
    <property type="entry name" value="Nucleotide cyclase"/>
    <property type="match status" value="1"/>
</dbReference>
<protein>
    <submittedName>
        <fullName evidence="3">Adenylate/guanylate cyclase domain-containing protein</fullName>
    </submittedName>
</protein>
<dbReference type="PROSITE" id="PS50125">
    <property type="entry name" value="GUANYLATE_CYCLASE_2"/>
    <property type="match status" value="1"/>
</dbReference>
<keyword evidence="1" id="KW-1133">Transmembrane helix</keyword>
<dbReference type="CDD" id="cd07302">
    <property type="entry name" value="CHD"/>
    <property type="match status" value="1"/>
</dbReference>
<dbReference type="EMBL" id="CP058214">
    <property type="protein sequence ID" value="QPC42209.1"/>
    <property type="molecule type" value="Genomic_DNA"/>
</dbReference>
<dbReference type="RefSeq" id="WP_213163441.1">
    <property type="nucleotide sequence ID" value="NZ_CP058214.1"/>
</dbReference>
<dbReference type="KEGG" id="kmn:HW532_05530"/>
<keyword evidence="1" id="KW-0472">Membrane</keyword>
<dbReference type="InterPro" id="IPR029787">
    <property type="entry name" value="Nucleotide_cyclase"/>
</dbReference>
<dbReference type="Proteomes" id="UP000593594">
    <property type="component" value="Chromosome"/>
</dbReference>
<dbReference type="GO" id="GO:0035556">
    <property type="term" value="P:intracellular signal transduction"/>
    <property type="evidence" value="ECO:0007669"/>
    <property type="project" value="InterPro"/>
</dbReference>
<evidence type="ECO:0000256" key="1">
    <source>
        <dbReference type="SAM" id="Phobius"/>
    </source>
</evidence>
<dbReference type="SMART" id="SM01080">
    <property type="entry name" value="CHASE2"/>
    <property type="match status" value="1"/>
</dbReference>
<evidence type="ECO:0000313" key="3">
    <source>
        <dbReference type="EMBL" id="QPC42209.1"/>
    </source>
</evidence>
<gene>
    <name evidence="3" type="ORF">HW532_05530</name>
</gene>
<dbReference type="SUPFAM" id="SSF55073">
    <property type="entry name" value="Nucleotide cyclase"/>
    <property type="match status" value="1"/>
</dbReference>
<reference evidence="3 4" key="1">
    <citation type="submission" date="2020-06" db="EMBL/GenBank/DDBJ databases">
        <title>Genome sequence of 2 isolates from Red Sea Mangroves.</title>
        <authorList>
            <person name="Sefrji F."/>
            <person name="Michoud G."/>
            <person name="Merlino G."/>
            <person name="Daffonchio D."/>
        </authorList>
    </citation>
    <scope>NUCLEOTIDE SEQUENCE [LARGE SCALE GENOMIC DNA]</scope>
    <source>
        <strain evidence="3 4">R1DC25</strain>
    </source>
</reference>
<dbReference type="InterPro" id="IPR050697">
    <property type="entry name" value="Adenylyl/Guanylyl_Cyclase_3/4"/>
</dbReference>
<name>A0A7S8HB76_9HYPH</name>
<keyword evidence="1" id="KW-0812">Transmembrane</keyword>
<feature type="transmembrane region" description="Helical" evidence="1">
    <location>
        <begin position="365"/>
        <end position="385"/>
    </location>
</feature>
<evidence type="ECO:0000313" key="4">
    <source>
        <dbReference type="Proteomes" id="UP000593594"/>
    </source>
</evidence>
<dbReference type="InterPro" id="IPR001054">
    <property type="entry name" value="A/G_cyclase"/>
</dbReference>
<sequence>MAAQKPHRAALWARLAGIVAALLVIGVGILRPPILDGLTNALFDTYQRLRPRESAPVAIRIVDIDEESLNRLGQWPWPRDEIAIMVERLGALGAVAIGFDITFSKSDRTSPRLVLERLSHRNPQLDIRIPKGLPNHDRELAEAFTEWPVVAGFIMTGAPENKPTPPKAGLAFAGADPASYLVPFGGMVTNLPLLNEAASGLGFFNYRPDRDRIIRRAPVVALLDGQVYPSLATETLRVAQGASTLQVRSTGASGELGAGGKPAMIALRVGNFTVPTTAGGEMPIHYSTPKLDRLLPAWKLMTGTDDQIEALRPLIQDHIVLVGTSAPGLLDLVATPLSDSVPGVLVQAEIIDQIVSGAFLREPDWSVGAVVGLMFAISLALIVLLPIAGPAWSGLLGMAAVGGALAVSWLSFTEYGLMLSPVYPVLCALFVYLSMTAVLFLATERERRGIRSAFGLYLAPELVEQLADHPDQLSLGGEDRELTVLFCDIRSFTTLSEGLPPQELTGLINGFLTPMSEELLAGGATIDKYIGDAIMAFWNAPLPAENHAARACATALAMQRRLAEVNRSLGRDLHMGVGLNTGTCCVGNLGSRQRFNYSAVGDAVNLASRIEGLTKHYHVPILVGHDTATAAPGFAFLEIESIRVVGRHEPVTVHALLCGPDEVAADAIARLSETQQAMLCAYRAGEWARALDLVEEARRTAADVLPDQDLGALYDGYRDRIETLARDAPADWTGIVTAEEK</sequence>
<dbReference type="GO" id="GO:0004016">
    <property type="term" value="F:adenylate cyclase activity"/>
    <property type="evidence" value="ECO:0007669"/>
    <property type="project" value="UniProtKB-ARBA"/>
</dbReference>
<dbReference type="InterPro" id="IPR007890">
    <property type="entry name" value="CHASE2"/>
</dbReference>